<sequence>MAAEFETLTPWYLIHVIPESTTTLQILEAIVIDYNDDYHKILDFTSKIKKLYNTVNRNIRTTYGRFIPDWTTHAQFSNINYNGKKRMFLYIQLVNDLSYNFSQIVNILQKYNEYNNKRYQLRQQKVNSKCYGNYHYPYNSKEQIAYFVAHYDPCPNGLWL</sequence>
<dbReference type="EMBL" id="MN740346">
    <property type="protein sequence ID" value="QHU01558.1"/>
    <property type="molecule type" value="Genomic_DNA"/>
</dbReference>
<organism evidence="1">
    <name type="scientific">viral metagenome</name>
    <dbReference type="NCBI Taxonomy" id="1070528"/>
    <lineage>
        <taxon>unclassified sequences</taxon>
        <taxon>metagenomes</taxon>
        <taxon>organismal metagenomes</taxon>
    </lineage>
</organism>
<name>A0A6C0JCS4_9ZZZZ</name>
<accession>A0A6C0JCS4</accession>
<evidence type="ECO:0000313" key="1">
    <source>
        <dbReference type="EMBL" id="QHU01558.1"/>
    </source>
</evidence>
<protein>
    <submittedName>
        <fullName evidence="1">Uncharacterized protein</fullName>
    </submittedName>
</protein>
<proteinExistence type="predicted"/>
<reference evidence="1" key="1">
    <citation type="journal article" date="2020" name="Nature">
        <title>Giant virus diversity and host interactions through global metagenomics.</title>
        <authorList>
            <person name="Schulz F."/>
            <person name="Roux S."/>
            <person name="Paez-Espino D."/>
            <person name="Jungbluth S."/>
            <person name="Walsh D.A."/>
            <person name="Denef V.J."/>
            <person name="McMahon K.D."/>
            <person name="Konstantinidis K.T."/>
            <person name="Eloe-Fadrosh E.A."/>
            <person name="Kyrpides N.C."/>
            <person name="Woyke T."/>
        </authorList>
    </citation>
    <scope>NUCLEOTIDE SEQUENCE</scope>
    <source>
        <strain evidence="1">GVMAG-M-3300025874-2</strain>
    </source>
</reference>
<dbReference type="AlphaFoldDB" id="A0A6C0JCS4"/>